<feature type="binding site" evidence="14 15">
    <location>
        <position position="11"/>
    </location>
    <ligand>
        <name>a divalent metal cation</name>
        <dbReference type="ChEBI" id="CHEBI:60240"/>
    </ligand>
</feature>
<dbReference type="GO" id="GO:0003723">
    <property type="term" value="F:RNA binding"/>
    <property type="evidence" value="ECO:0007669"/>
    <property type="project" value="UniProtKB-UniRule"/>
</dbReference>
<dbReference type="SUPFAM" id="SSF53098">
    <property type="entry name" value="Ribonuclease H-like"/>
    <property type="match status" value="1"/>
</dbReference>
<evidence type="ECO:0000313" key="18">
    <source>
        <dbReference type="Proteomes" id="UP000286954"/>
    </source>
</evidence>
<dbReference type="InterPro" id="IPR022898">
    <property type="entry name" value="RNase_HII"/>
</dbReference>
<evidence type="ECO:0000256" key="13">
    <source>
        <dbReference type="ARBA" id="ARBA00023211"/>
    </source>
</evidence>
<evidence type="ECO:0000256" key="3">
    <source>
        <dbReference type="ARBA" id="ARBA00004065"/>
    </source>
</evidence>
<feature type="binding site" evidence="14 15">
    <location>
        <position position="103"/>
    </location>
    <ligand>
        <name>a divalent metal cation</name>
        <dbReference type="ChEBI" id="CHEBI:60240"/>
    </ligand>
</feature>
<accession>A0A3T0EB20</accession>
<dbReference type="Proteomes" id="UP000286954">
    <property type="component" value="Chromosome"/>
</dbReference>
<keyword evidence="13 14" id="KW-0464">Manganese</keyword>
<evidence type="ECO:0000256" key="12">
    <source>
        <dbReference type="ARBA" id="ARBA00022801"/>
    </source>
</evidence>
<evidence type="ECO:0000256" key="9">
    <source>
        <dbReference type="ARBA" id="ARBA00022722"/>
    </source>
</evidence>
<comment type="catalytic activity">
    <reaction evidence="1 14 15 16">
        <text>Endonucleolytic cleavage to 5'-phosphomonoester.</text>
        <dbReference type="EC" id="3.1.26.4"/>
    </reaction>
</comment>
<keyword evidence="12 14" id="KW-0378">Hydrolase</keyword>
<proteinExistence type="inferred from homology"/>
<dbReference type="GO" id="GO:0043137">
    <property type="term" value="P:DNA replication, removal of RNA primer"/>
    <property type="evidence" value="ECO:0007669"/>
    <property type="project" value="TreeGrafter"/>
</dbReference>
<dbReference type="NCBIfam" id="NF000595">
    <property type="entry name" value="PRK00015.1-3"/>
    <property type="match status" value="1"/>
</dbReference>
<dbReference type="InterPro" id="IPR036397">
    <property type="entry name" value="RNaseH_sf"/>
</dbReference>
<reference evidence="17 18" key="1">
    <citation type="submission" date="2016-12" db="EMBL/GenBank/DDBJ databases">
        <title>The genome of dimorphic prosthecate Glycocaulis alkaliphilus 6b-8t, isolated from crude oil dictates its adaptability in petroleum environments.</title>
        <authorList>
            <person name="Wu X.-L."/>
            <person name="Geng S."/>
        </authorList>
    </citation>
    <scope>NUCLEOTIDE SEQUENCE [LARGE SCALE GENOMIC DNA]</scope>
    <source>
        <strain evidence="17 18">6B-8</strain>
    </source>
</reference>
<dbReference type="InterPro" id="IPR001352">
    <property type="entry name" value="RNase_HII/HIII"/>
</dbReference>
<dbReference type="PANTHER" id="PTHR10954:SF18">
    <property type="entry name" value="RIBONUCLEASE HII"/>
    <property type="match status" value="1"/>
</dbReference>
<keyword evidence="11 14" id="KW-0255">Endonuclease</keyword>
<evidence type="ECO:0000256" key="15">
    <source>
        <dbReference type="PROSITE-ProRule" id="PRU01319"/>
    </source>
</evidence>
<keyword evidence="10 14" id="KW-0479">Metal-binding</keyword>
<evidence type="ECO:0000313" key="17">
    <source>
        <dbReference type="EMBL" id="AZU04502.1"/>
    </source>
</evidence>
<dbReference type="AlphaFoldDB" id="A0A3T0EB20"/>
<comment type="similarity">
    <text evidence="5 14 16">Belongs to the RNase HII family.</text>
</comment>
<sequence length="195" mass="20191">MATDAIIAGIDEAGRGPLAGPVVAAAVILPAGFSALSELADSKKLTARRREALAAVIRAEAIVGVGIAEPAEIDRVNVLEATMRAMSRACRNLPLTPERVLVDGNRLPHLDCPAEAIIGGDGSEPVISAASIIAKTVRDALMIEAALRWPGYALEGHKGYGAKAHIDALQGLGATPIHRFSYRPVAAAAEKKAHG</sequence>
<organism evidence="17 18">
    <name type="scientific">Glycocaulis alkaliphilus</name>
    <dbReference type="NCBI Taxonomy" id="1434191"/>
    <lineage>
        <taxon>Bacteria</taxon>
        <taxon>Pseudomonadati</taxon>
        <taxon>Pseudomonadota</taxon>
        <taxon>Alphaproteobacteria</taxon>
        <taxon>Maricaulales</taxon>
        <taxon>Maricaulaceae</taxon>
        <taxon>Glycocaulis</taxon>
    </lineage>
</organism>
<comment type="cofactor">
    <cofactor evidence="14 15">
        <name>Mn(2+)</name>
        <dbReference type="ChEBI" id="CHEBI:29035"/>
    </cofactor>
    <cofactor evidence="14 15">
        <name>Mg(2+)</name>
        <dbReference type="ChEBI" id="CHEBI:18420"/>
    </cofactor>
    <text evidence="14 15">Manganese or magnesium. Binds 1 divalent metal ion per monomer in the absence of substrate. May bind a second metal ion after substrate binding.</text>
</comment>
<comment type="function">
    <text evidence="3 14 16">Endonuclease that specifically degrades the RNA of RNA-DNA hybrids.</text>
</comment>
<evidence type="ECO:0000256" key="14">
    <source>
        <dbReference type="HAMAP-Rule" id="MF_00052"/>
    </source>
</evidence>
<evidence type="ECO:0000256" key="5">
    <source>
        <dbReference type="ARBA" id="ARBA00007383"/>
    </source>
</evidence>
<dbReference type="CDD" id="cd07182">
    <property type="entry name" value="RNase_HII_bacteria_HII_like"/>
    <property type="match status" value="1"/>
</dbReference>
<dbReference type="InterPro" id="IPR012337">
    <property type="entry name" value="RNaseH-like_sf"/>
</dbReference>
<dbReference type="Gene3D" id="3.30.420.10">
    <property type="entry name" value="Ribonuclease H-like superfamily/Ribonuclease H"/>
    <property type="match status" value="1"/>
</dbReference>
<dbReference type="GO" id="GO:0004523">
    <property type="term" value="F:RNA-DNA hybrid ribonuclease activity"/>
    <property type="evidence" value="ECO:0007669"/>
    <property type="project" value="UniProtKB-UniRule"/>
</dbReference>
<dbReference type="KEGG" id="gak:X907_1979"/>
<dbReference type="GO" id="GO:0006298">
    <property type="term" value="P:mismatch repair"/>
    <property type="evidence" value="ECO:0007669"/>
    <property type="project" value="TreeGrafter"/>
</dbReference>
<gene>
    <name evidence="14" type="primary">rnhB</name>
    <name evidence="17" type="ORF">X907_1979</name>
</gene>
<comment type="cofactor">
    <cofactor evidence="2">
        <name>Mg(2+)</name>
        <dbReference type="ChEBI" id="CHEBI:18420"/>
    </cofactor>
</comment>
<evidence type="ECO:0000256" key="6">
    <source>
        <dbReference type="ARBA" id="ARBA00012180"/>
    </source>
</evidence>
<name>A0A3T0EB20_9PROT</name>
<keyword evidence="18" id="KW-1185">Reference proteome</keyword>
<dbReference type="OrthoDB" id="9803420at2"/>
<comment type="subcellular location">
    <subcellularLocation>
        <location evidence="4 14">Cytoplasm</location>
    </subcellularLocation>
</comment>
<evidence type="ECO:0000256" key="16">
    <source>
        <dbReference type="RuleBase" id="RU003515"/>
    </source>
</evidence>
<dbReference type="GO" id="GO:0032299">
    <property type="term" value="C:ribonuclease H2 complex"/>
    <property type="evidence" value="ECO:0007669"/>
    <property type="project" value="TreeGrafter"/>
</dbReference>
<dbReference type="PANTHER" id="PTHR10954">
    <property type="entry name" value="RIBONUCLEASE H2 SUBUNIT A"/>
    <property type="match status" value="1"/>
</dbReference>
<evidence type="ECO:0000256" key="2">
    <source>
        <dbReference type="ARBA" id="ARBA00001946"/>
    </source>
</evidence>
<evidence type="ECO:0000256" key="10">
    <source>
        <dbReference type="ARBA" id="ARBA00022723"/>
    </source>
</evidence>
<dbReference type="Pfam" id="PF01351">
    <property type="entry name" value="RNase_HII"/>
    <property type="match status" value="1"/>
</dbReference>
<evidence type="ECO:0000256" key="4">
    <source>
        <dbReference type="ARBA" id="ARBA00004496"/>
    </source>
</evidence>
<evidence type="ECO:0000256" key="7">
    <source>
        <dbReference type="ARBA" id="ARBA00019179"/>
    </source>
</evidence>
<keyword evidence="8 14" id="KW-0963">Cytoplasm</keyword>
<dbReference type="GO" id="GO:0005737">
    <property type="term" value="C:cytoplasm"/>
    <property type="evidence" value="ECO:0007669"/>
    <property type="project" value="UniProtKB-SubCell"/>
</dbReference>
<keyword evidence="9 14" id="KW-0540">Nuclease</keyword>
<dbReference type="HAMAP" id="MF_00052_B">
    <property type="entry name" value="RNase_HII_B"/>
    <property type="match status" value="1"/>
</dbReference>
<dbReference type="InterPro" id="IPR024567">
    <property type="entry name" value="RNase_HII/HIII_dom"/>
</dbReference>
<evidence type="ECO:0000256" key="1">
    <source>
        <dbReference type="ARBA" id="ARBA00000077"/>
    </source>
</evidence>
<dbReference type="PROSITE" id="PS51975">
    <property type="entry name" value="RNASE_H_2"/>
    <property type="match status" value="1"/>
</dbReference>
<evidence type="ECO:0000256" key="8">
    <source>
        <dbReference type="ARBA" id="ARBA00022490"/>
    </source>
</evidence>
<evidence type="ECO:0000256" key="11">
    <source>
        <dbReference type="ARBA" id="ARBA00022759"/>
    </source>
</evidence>
<dbReference type="RefSeq" id="WP_127567489.1">
    <property type="nucleotide sequence ID" value="NZ_BMFB01000003.1"/>
</dbReference>
<dbReference type="EC" id="3.1.26.4" evidence="6 14"/>
<feature type="binding site" evidence="14 15">
    <location>
        <position position="12"/>
    </location>
    <ligand>
        <name>a divalent metal cation</name>
        <dbReference type="ChEBI" id="CHEBI:60240"/>
    </ligand>
</feature>
<protein>
    <recommendedName>
        <fullName evidence="7 14">Ribonuclease HII</fullName>
        <shortName evidence="14">RNase HII</shortName>
        <ecNumber evidence="6 14">3.1.26.4</ecNumber>
    </recommendedName>
</protein>
<dbReference type="EMBL" id="CP018911">
    <property type="protein sequence ID" value="AZU04502.1"/>
    <property type="molecule type" value="Genomic_DNA"/>
</dbReference>
<dbReference type="GO" id="GO:0030145">
    <property type="term" value="F:manganese ion binding"/>
    <property type="evidence" value="ECO:0007669"/>
    <property type="project" value="UniProtKB-UniRule"/>
</dbReference>